<dbReference type="InterPro" id="IPR001242">
    <property type="entry name" value="Condensation_dom"/>
</dbReference>
<keyword evidence="3" id="KW-0596">Phosphopantetheine</keyword>
<dbReference type="PANTHER" id="PTHR45527:SF1">
    <property type="entry name" value="FATTY ACID SYNTHASE"/>
    <property type="match status" value="1"/>
</dbReference>
<dbReference type="InterPro" id="IPR036736">
    <property type="entry name" value="ACP-like_sf"/>
</dbReference>
<dbReference type="PROSITE" id="PS50075">
    <property type="entry name" value="CARRIER"/>
    <property type="match status" value="1"/>
</dbReference>
<keyword evidence="5" id="KW-0677">Repeat</keyword>
<dbReference type="PRINTS" id="PR00154">
    <property type="entry name" value="AMPBINDING"/>
</dbReference>
<dbReference type="Proteomes" id="UP000653578">
    <property type="component" value="Unassembled WGS sequence"/>
</dbReference>
<evidence type="ECO:0000313" key="10">
    <source>
        <dbReference type="Proteomes" id="UP000653578"/>
    </source>
</evidence>
<dbReference type="EMBL" id="WHNY01000014">
    <property type="protein sequence ID" value="NOU63315.1"/>
    <property type="molecule type" value="Genomic_DNA"/>
</dbReference>
<dbReference type="InterPro" id="IPR045851">
    <property type="entry name" value="AMP-bd_C_sf"/>
</dbReference>
<dbReference type="Pfam" id="PF00550">
    <property type="entry name" value="PP-binding"/>
    <property type="match status" value="1"/>
</dbReference>
<evidence type="ECO:0000259" key="8">
    <source>
        <dbReference type="PROSITE" id="PS50075"/>
    </source>
</evidence>
<gene>
    <name evidence="9" type="ORF">GC096_04565</name>
</gene>
<dbReference type="InterPro" id="IPR020459">
    <property type="entry name" value="AMP-binding"/>
</dbReference>
<comment type="similarity">
    <text evidence="2">Belongs to the ATP-dependent AMP-binding enzyme family.</text>
</comment>
<dbReference type="InterPro" id="IPR023213">
    <property type="entry name" value="CAT-like_dom_sf"/>
</dbReference>
<dbReference type="Gene3D" id="2.30.38.10">
    <property type="entry name" value="Luciferase, Domain 3"/>
    <property type="match status" value="1"/>
</dbReference>
<feature type="non-terminal residue" evidence="9">
    <location>
        <position position="1211"/>
    </location>
</feature>
<dbReference type="PANTHER" id="PTHR45527">
    <property type="entry name" value="NONRIBOSOMAL PEPTIDE SYNTHETASE"/>
    <property type="match status" value="1"/>
</dbReference>
<accession>A0ABX1X4H9</accession>
<evidence type="ECO:0000256" key="5">
    <source>
        <dbReference type="ARBA" id="ARBA00022737"/>
    </source>
</evidence>
<feature type="non-terminal residue" evidence="9">
    <location>
        <position position="1"/>
    </location>
</feature>
<dbReference type="Gene3D" id="1.10.1200.10">
    <property type="entry name" value="ACP-like"/>
    <property type="match status" value="1"/>
</dbReference>
<dbReference type="Gene3D" id="3.30.300.30">
    <property type="match status" value="1"/>
</dbReference>
<evidence type="ECO:0000313" key="9">
    <source>
        <dbReference type="EMBL" id="NOU63315.1"/>
    </source>
</evidence>
<evidence type="ECO:0000256" key="2">
    <source>
        <dbReference type="ARBA" id="ARBA00006432"/>
    </source>
</evidence>
<dbReference type="Gene3D" id="3.30.559.30">
    <property type="entry name" value="Nonribosomal peptide synthetase, condensation domain"/>
    <property type="match status" value="1"/>
</dbReference>
<organism evidence="9 10">
    <name type="scientific">Paenibacillus plantarum</name>
    <dbReference type="NCBI Taxonomy" id="2654975"/>
    <lineage>
        <taxon>Bacteria</taxon>
        <taxon>Bacillati</taxon>
        <taxon>Bacillota</taxon>
        <taxon>Bacilli</taxon>
        <taxon>Bacillales</taxon>
        <taxon>Paenibacillaceae</taxon>
        <taxon>Paenibacillus</taxon>
    </lineage>
</organism>
<dbReference type="InterPro" id="IPR020845">
    <property type="entry name" value="AMP-binding_CS"/>
</dbReference>
<dbReference type="Pfam" id="PF13193">
    <property type="entry name" value="AMP-binding_C"/>
    <property type="match status" value="1"/>
</dbReference>
<dbReference type="InterPro" id="IPR010071">
    <property type="entry name" value="AA_adenyl_dom"/>
</dbReference>
<keyword evidence="10" id="KW-1185">Reference proteome</keyword>
<keyword evidence="4" id="KW-0597">Phosphoprotein</keyword>
<dbReference type="SUPFAM" id="SSF52777">
    <property type="entry name" value="CoA-dependent acyltransferases"/>
    <property type="match status" value="2"/>
</dbReference>
<evidence type="ECO:0000256" key="3">
    <source>
        <dbReference type="ARBA" id="ARBA00022450"/>
    </source>
</evidence>
<comment type="caution">
    <text evidence="9">The sequence shown here is derived from an EMBL/GenBank/DDBJ whole genome shotgun (WGS) entry which is preliminary data.</text>
</comment>
<evidence type="ECO:0000256" key="6">
    <source>
        <dbReference type="ARBA" id="ARBA00023194"/>
    </source>
</evidence>
<dbReference type="Gene3D" id="3.40.50.980">
    <property type="match status" value="2"/>
</dbReference>
<dbReference type="PROSITE" id="PS00455">
    <property type="entry name" value="AMP_BINDING"/>
    <property type="match status" value="1"/>
</dbReference>
<keyword evidence="7" id="KW-0511">Multifunctional enzyme</keyword>
<dbReference type="InterPro" id="IPR000873">
    <property type="entry name" value="AMP-dep_synth/lig_dom"/>
</dbReference>
<dbReference type="CDD" id="cd19531">
    <property type="entry name" value="LCL_NRPS-like"/>
    <property type="match status" value="1"/>
</dbReference>
<dbReference type="InterPro" id="IPR025110">
    <property type="entry name" value="AMP-bd_C"/>
</dbReference>
<dbReference type="Pfam" id="PF00668">
    <property type="entry name" value="Condensation"/>
    <property type="match status" value="1"/>
</dbReference>
<dbReference type="Pfam" id="PF00501">
    <property type="entry name" value="AMP-binding"/>
    <property type="match status" value="1"/>
</dbReference>
<comment type="cofactor">
    <cofactor evidence="1">
        <name>pantetheine 4'-phosphate</name>
        <dbReference type="ChEBI" id="CHEBI:47942"/>
    </cofactor>
</comment>
<name>A0ABX1X4H9_9BACL</name>
<evidence type="ECO:0000256" key="4">
    <source>
        <dbReference type="ARBA" id="ARBA00022553"/>
    </source>
</evidence>
<evidence type="ECO:0000256" key="1">
    <source>
        <dbReference type="ARBA" id="ARBA00001957"/>
    </source>
</evidence>
<evidence type="ECO:0000256" key="7">
    <source>
        <dbReference type="ARBA" id="ARBA00023268"/>
    </source>
</evidence>
<reference evidence="9 10" key="1">
    <citation type="submission" date="2019-10" db="EMBL/GenBank/DDBJ databases">
        <title>Description of Paenibacillus humi sp. nov.</title>
        <authorList>
            <person name="Carlier A."/>
            <person name="Qi S."/>
        </authorList>
    </citation>
    <scope>NUCLEOTIDE SEQUENCE [LARGE SCALE GENOMIC DNA]</scope>
    <source>
        <strain evidence="9 10">LMG 31461</strain>
    </source>
</reference>
<dbReference type="InterPro" id="IPR009081">
    <property type="entry name" value="PP-bd_ACP"/>
</dbReference>
<feature type="domain" description="Carrier" evidence="8">
    <location>
        <begin position="947"/>
        <end position="1022"/>
    </location>
</feature>
<keyword evidence="6" id="KW-0045">Antibiotic biosynthesis</keyword>
<protein>
    <submittedName>
        <fullName evidence="9">Amino acid adenylation domain-containing protein</fullName>
    </submittedName>
</protein>
<dbReference type="Gene3D" id="3.30.559.10">
    <property type="entry name" value="Chloramphenicol acetyltransferase-like domain"/>
    <property type="match status" value="1"/>
</dbReference>
<dbReference type="SUPFAM" id="SSF56801">
    <property type="entry name" value="Acetyl-CoA synthetase-like"/>
    <property type="match status" value="1"/>
</dbReference>
<dbReference type="SUPFAM" id="SSF47336">
    <property type="entry name" value="ACP-like"/>
    <property type="match status" value="1"/>
</dbReference>
<dbReference type="NCBIfam" id="TIGR01733">
    <property type="entry name" value="AA-adenyl-dom"/>
    <property type="match status" value="1"/>
</dbReference>
<dbReference type="SMART" id="SM00823">
    <property type="entry name" value="PKS_PP"/>
    <property type="match status" value="1"/>
</dbReference>
<proteinExistence type="inferred from homology"/>
<dbReference type="CDD" id="cd05930">
    <property type="entry name" value="A_NRPS"/>
    <property type="match status" value="1"/>
</dbReference>
<dbReference type="InterPro" id="IPR020806">
    <property type="entry name" value="PKS_PP-bd"/>
</dbReference>
<sequence length="1211" mass="136639">QHYPLSSAQRRLFLVNLLEGQNIKYNMPSSAILDGELDLERFRNAYSQLLARHEVLRTSFSFVGGQPVQTVHRQVPQEIEYIELQDSSVVKSLLDAVKPFDLNQAPLIRMKLVKVSEKRHILIYDIHHIIFDGISISVIVQDLLALYDGVSLTPLAIQYKDFAWWHNERLQSEELKKQEAYWLDVFSGDIPNTRIPADAARTAKRNFTAETIRFYLGKDETTALKRVASESDATLYMILLSVFSLLVSNYTNQEDIVIGSPISGRNHPDLEPLIGIFINVLAMRIHAKGSITFREFLMQTKETALQAYEHQEYPFEELVEKLNVKRDTNSHPLFNIMFALHSHLRGNANPSRQLKIKESEHEIDTATYDLTLDALETDNGLAFNLVYSNELYTKEAMQQLAHHFCNMVVEVTAAPDLFVRDIQMLSHSEKTRILEAFNPKETPLAGKTVTQLLAESLKEYTGRTAIICRNERLTYSELDNKSDRLAKALRGKGVGRDSIVAVLLPRSTDLLVAILGVLKAGGAYLPIDPDYPKDRITYMVEDSQATILLTSNDLAVESGFQGEVLRLGMMGEESDSDEAVVLSEISPHDLAYVIYTSGSTGKPKGVMVEQEALYNFLEGIPAVVNFGHGKTIAALTTVSFDIFVLETLLPLTLGMQVVIADEQEQKVPDRLHRLLVEHQVDIIQATPSRIRLMLEQSHSEALFHQISLLLVGGETFPDDLLRELRKLYSGKLYNLYGPTETTIWSMVKEMTEADKVSIGRPIQNTQVYILGPNLQVKPIGCAGDLYIGGKGVARGYYGKPELTQERFITHPFLPGERLYHTGDMARRLANGEIEYIGRTDGQLKLNGFRIEAGEVEEQLKQFSGIKEAIVKKWKVESGEYLCAYIRSEHKVDVQAVKAYLRENLPYYMVPSTMIQLERFPYTPNGKIDWNGLPRPTSALIMSDNYRVADSELEKEVTGIWQEVLGMDKIGVEDNFFDLGGNSIMLVKMHQQLEKKYPGMVDVTELFGFATISKIANRISSQQAQCGSIELKAVGLPEEYFTFKYSINPTAVMRYRVDSSVYEGILHGAANIGKSTDELLLSIFVFLLSNVTDRDVIHLSAAVGIRSELTMLTMEPFRNIRDKDDLQALIEQIEKGMEQGERRGSEEIVKLRAARGKREILAMYKTSRSVFRQSLATVFDLTLEVKETPSTLEISLEFNNRLLSEGKMKSLL</sequence>